<sequence length="99" mass="10939">MHFSKNCERARTLEGPVDTEQNETPDQKNTRVTVAQYGTPNRPHVHQARNKAGSKINATRRKAPGLDGITIELIEAINRGAPDILLSINTFHLAGKVQN</sequence>
<evidence type="ECO:0008006" key="4">
    <source>
        <dbReference type="Google" id="ProtNLM"/>
    </source>
</evidence>
<gene>
    <name evidence="2" type="ORF">CDAR_540191</name>
</gene>
<dbReference type="AlphaFoldDB" id="A0AAV4WRH5"/>
<name>A0AAV4WRH5_9ARAC</name>
<comment type="caution">
    <text evidence="2">The sequence shown here is derived from an EMBL/GenBank/DDBJ whole genome shotgun (WGS) entry which is preliminary data.</text>
</comment>
<organism evidence="2 3">
    <name type="scientific">Caerostris darwini</name>
    <dbReference type="NCBI Taxonomy" id="1538125"/>
    <lineage>
        <taxon>Eukaryota</taxon>
        <taxon>Metazoa</taxon>
        <taxon>Ecdysozoa</taxon>
        <taxon>Arthropoda</taxon>
        <taxon>Chelicerata</taxon>
        <taxon>Arachnida</taxon>
        <taxon>Araneae</taxon>
        <taxon>Araneomorphae</taxon>
        <taxon>Entelegynae</taxon>
        <taxon>Araneoidea</taxon>
        <taxon>Araneidae</taxon>
        <taxon>Caerostris</taxon>
    </lineage>
</organism>
<dbReference type="Proteomes" id="UP001054837">
    <property type="component" value="Unassembled WGS sequence"/>
</dbReference>
<dbReference type="EMBL" id="BPLQ01015065">
    <property type="protein sequence ID" value="GIY85525.1"/>
    <property type="molecule type" value="Genomic_DNA"/>
</dbReference>
<reference evidence="2 3" key="1">
    <citation type="submission" date="2021-06" db="EMBL/GenBank/DDBJ databases">
        <title>Caerostris darwini draft genome.</title>
        <authorList>
            <person name="Kono N."/>
            <person name="Arakawa K."/>
        </authorList>
    </citation>
    <scope>NUCLEOTIDE SEQUENCE [LARGE SCALE GENOMIC DNA]</scope>
</reference>
<accession>A0AAV4WRH5</accession>
<evidence type="ECO:0000256" key="1">
    <source>
        <dbReference type="SAM" id="MobiDB-lite"/>
    </source>
</evidence>
<feature type="compositionally biased region" description="Basic and acidic residues" evidence="1">
    <location>
        <begin position="1"/>
        <end position="12"/>
    </location>
</feature>
<evidence type="ECO:0000313" key="3">
    <source>
        <dbReference type="Proteomes" id="UP001054837"/>
    </source>
</evidence>
<evidence type="ECO:0000313" key="2">
    <source>
        <dbReference type="EMBL" id="GIY85525.1"/>
    </source>
</evidence>
<feature type="region of interest" description="Disordered" evidence="1">
    <location>
        <begin position="1"/>
        <end position="31"/>
    </location>
</feature>
<protein>
    <recommendedName>
        <fullName evidence="4">DNA-directed RNA polymerase</fullName>
    </recommendedName>
</protein>
<keyword evidence="3" id="KW-1185">Reference proteome</keyword>
<proteinExistence type="predicted"/>